<keyword evidence="5" id="KW-1185">Reference proteome</keyword>
<evidence type="ECO:0000313" key="4">
    <source>
        <dbReference type="EMBL" id="BAL87032.1"/>
    </source>
</evidence>
<keyword evidence="2" id="KW-1133">Transmembrane helix</keyword>
<dbReference type="HOGENOM" id="CLU_107155_2_1_11"/>
<organism evidence="4 5">
    <name type="scientific">Actinoplanes missouriensis (strain ATCC 14538 / DSM 43046 / CBS 188.64 / JCM 3121 / NBRC 102363 / NCIMB 12654 / NRRL B-3342 / UNCC 431)</name>
    <dbReference type="NCBI Taxonomy" id="512565"/>
    <lineage>
        <taxon>Bacteria</taxon>
        <taxon>Bacillati</taxon>
        <taxon>Actinomycetota</taxon>
        <taxon>Actinomycetes</taxon>
        <taxon>Micromonosporales</taxon>
        <taxon>Micromonosporaceae</taxon>
        <taxon>Actinoplanes</taxon>
    </lineage>
</organism>
<dbReference type="PATRIC" id="fig|512565.3.peg.1824"/>
<proteinExistence type="predicted"/>
<dbReference type="AlphaFoldDB" id="I0H1Z5"/>
<dbReference type="eggNOG" id="COG4244">
    <property type="taxonomic scope" value="Bacteria"/>
</dbReference>
<dbReference type="EMBL" id="AP012319">
    <property type="protein sequence ID" value="BAL87032.1"/>
    <property type="molecule type" value="Genomic_DNA"/>
</dbReference>
<dbReference type="KEGG" id="ams:AMIS_18120"/>
<protein>
    <recommendedName>
        <fullName evidence="3">DUF2231 domain-containing protein</fullName>
    </recommendedName>
</protein>
<gene>
    <name evidence="4" type="ordered locus">AMIS_18120</name>
</gene>
<feature type="domain" description="DUF2231" evidence="3">
    <location>
        <begin position="9"/>
        <end position="133"/>
    </location>
</feature>
<reference evidence="4 5" key="1">
    <citation type="submission" date="2012-02" db="EMBL/GenBank/DDBJ databases">
        <title>Complete genome sequence of Actinoplanes missouriensis 431 (= NBRC 102363).</title>
        <authorList>
            <person name="Ohnishi Y."/>
            <person name="Ishikawa J."/>
            <person name="Sekine M."/>
            <person name="Hosoyama A."/>
            <person name="Harada T."/>
            <person name="Narita H."/>
            <person name="Hata T."/>
            <person name="Konno Y."/>
            <person name="Tutikane K."/>
            <person name="Fujita N."/>
            <person name="Horinouchi S."/>
            <person name="Hayakawa M."/>
        </authorList>
    </citation>
    <scope>NUCLEOTIDE SEQUENCE [LARGE SCALE GENOMIC DNA]</scope>
    <source>
        <strain evidence="5">ATCC 14538 / DSM 43046 / CBS 188.64 / JCM 3121 / NBRC 102363 / NCIMB 12654 / NRRL B-3342 / UNCC 431</strain>
    </source>
</reference>
<evidence type="ECO:0000256" key="1">
    <source>
        <dbReference type="SAM" id="MobiDB-lite"/>
    </source>
</evidence>
<evidence type="ECO:0000259" key="3">
    <source>
        <dbReference type="Pfam" id="PF09990"/>
    </source>
</evidence>
<evidence type="ECO:0000313" key="5">
    <source>
        <dbReference type="Proteomes" id="UP000007882"/>
    </source>
</evidence>
<accession>I0H1Z5</accession>
<evidence type="ECO:0000256" key="2">
    <source>
        <dbReference type="SAM" id="Phobius"/>
    </source>
</evidence>
<feature type="transmembrane region" description="Helical" evidence="2">
    <location>
        <begin position="112"/>
        <end position="135"/>
    </location>
</feature>
<dbReference type="STRING" id="512565.AMIS_18120"/>
<dbReference type="Proteomes" id="UP000007882">
    <property type="component" value="Chromosome"/>
</dbReference>
<dbReference type="Pfam" id="PF09990">
    <property type="entry name" value="DUF2231"/>
    <property type="match status" value="1"/>
</dbReference>
<feature type="transmembrane region" description="Helical" evidence="2">
    <location>
        <begin position="81"/>
        <end position="100"/>
    </location>
</feature>
<feature type="transmembrane region" description="Helical" evidence="2">
    <location>
        <begin position="45"/>
        <end position="69"/>
    </location>
</feature>
<feature type="region of interest" description="Disordered" evidence="1">
    <location>
        <begin position="146"/>
        <end position="167"/>
    </location>
</feature>
<name>I0H1Z5_ACTM4</name>
<keyword evidence="2" id="KW-0812">Transmembrane</keyword>
<sequence length="167" mass="17231">MQSRLRLGGHPVQPLLLMFPLGLFVQALLFDLASLLGAPPLAGTLAFWILVGGLAGGLIAALAGGVDAFTARGPQAAREAFLSLLLDTGVLIFFAVLTLMRVRSPDRLAGPGLLAMEVLGLAVAVVGGCYGGRIIGPNRSPGMRRHAFSNADDAAGTRSRTVETEAA</sequence>
<dbReference type="RefSeq" id="WP_014441929.1">
    <property type="nucleotide sequence ID" value="NC_017093.1"/>
</dbReference>
<dbReference type="InterPro" id="IPR019251">
    <property type="entry name" value="DUF2231_TM"/>
</dbReference>
<keyword evidence="2" id="KW-0472">Membrane</keyword>
<feature type="transmembrane region" description="Helical" evidence="2">
    <location>
        <begin position="12"/>
        <end position="33"/>
    </location>
</feature>